<sequence length="817" mass="87388">MGQDASSLFGAEDLPSKNFQEDSWSAQPALGYSSDYSQPSGAEASSYDRPQEWNTESIHVNAYDQVPVPTTQPGKSALSQAVSHANSLPVQEVHNSYSVPSSSYDPYTPASNASAYQPPSVHQYSTPQYTPAQSAYDPYKPTGNTSSAYMPYQPPAPSHPQPAYDQYKPPPTSVTHSYTAPSYAAAPMPPPPSIPAAQPVPPPVSAAVYRPKTSNAYDPPLPPPKVSKRAVSARAPGKRGDYGGLSSRYPSEPGSYGSVSAYPIAQEIYMSPPARPPYAPSPSLVGANDPLGRTSSRAPIISFGFGGKVITCFHDAADLMTGFDVALSSRRSTDIQVRVLHKVLPEAVLESSSATYPGPLLSDPGTPVTGLVRTGASAQVKTKKSRVIKYLEERSEEISRGVSYISDGVEKQHLEDKLALVKLLKVLVENDGVLSGSAQIDAAVRAAIIPRLSSPAEPNQDGASNLSPPSFTSPIPNAYGLNSAVSSINEAPIAVSTLLPSALDKIQEFLIRGERRQAYHFALDEKLWAHAMVIASSIDKEAWKEVVQEFLKTELGSQESVKRGTTLRGQERVSSPTNSREWLRVAYSLFSGQGPAAVKELVPTNLLSRTAGTLQVPAPPMPHITPMSPNFPAPAVTAQIPPDSLSKWPEIVATIVSSPLTAECSATLTALGDYLVSHNFVEAAHACYLLSPQTSSMGGVGSPSTRIILVGSRNPHSWPVFTKDPDPIIFSEITEFAFSLKPSVKGQEPFHGFPHLQAYKMIRASYLSEMGHVQAATRYCEAISGSMGRPSPYFNAVLSDQLKGLADRLIGVSHVGK</sequence>
<name>A0ACB8BM97_9AGAM</name>
<organism evidence="1 2">
    <name type="scientific">Leucogyrophana mollusca</name>
    <dbReference type="NCBI Taxonomy" id="85980"/>
    <lineage>
        <taxon>Eukaryota</taxon>
        <taxon>Fungi</taxon>
        <taxon>Dikarya</taxon>
        <taxon>Basidiomycota</taxon>
        <taxon>Agaricomycotina</taxon>
        <taxon>Agaricomycetes</taxon>
        <taxon>Agaricomycetidae</taxon>
        <taxon>Boletales</taxon>
        <taxon>Boletales incertae sedis</taxon>
        <taxon>Leucogyrophana</taxon>
    </lineage>
</organism>
<dbReference type="Proteomes" id="UP000790709">
    <property type="component" value="Unassembled WGS sequence"/>
</dbReference>
<protein>
    <submittedName>
        <fullName evidence="1">Uncharacterized protein</fullName>
    </submittedName>
</protein>
<reference evidence="1" key="1">
    <citation type="journal article" date="2021" name="New Phytol.">
        <title>Evolutionary innovations through gain and loss of genes in the ectomycorrhizal Boletales.</title>
        <authorList>
            <person name="Wu G."/>
            <person name="Miyauchi S."/>
            <person name="Morin E."/>
            <person name="Kuo A."/>
            <person name="Drula E."/>
            <person name="Varga T."/>
            <person name="Kohler A."/>
            <person name="Feng B."/>
            <person name="Cao Y."/>
            <person name="Lipzen A."/>
            <person name="Daum C."/>
            <person name="Hundley H."/>
            <person name="Pangilinan J."/>
            <person name="Johnson J."/>
            <person name="Barry K."/>
            <person name="LaButti K."/>
            <person name="Ng V."/>
            <person name="Ahrendt S."/>
            <person name="Min B."/>
            <person name="Choi I.G."/>
            <person name="Park H."/>
            <person name="Plett J.M."/>
            <person name="Magnuson J."/>
            <person name="Spatafora J.W."/>
            <person name="Nagy L.G."/>
            <person name="Henrissat B."/>
            <person name="Grigoriev I.V."/>
            <person name="Yang Z.L."/>
            <person name="Xu J."/>
            <person name="Martin F.M."/>
        </authorList>
    </citation>
    <scope>NUCLEOTIDE SEQUENCE</scope>
    <source>
        <strain evidence="1">KUC20120723A-06</strain>
    </source>
</reference>
<feature type="non-terminal residue" evidence="1">
    <location>
        <position position="817"/>
    </location>
</feature>
<gene>
    <name evidence="1" type="ORF">BV22DRAFT_1009394</name>
</gene>
<evidence type="ECO:0000313" key="1">
    <source>
        <dbReference type="EMBL" id="KAH7926328.1"/>
    </source>
</evidence>
<proteinExistence type="predicted"/>
<accession>A0ACB8BM97</accession>
<comment type="caution">
    <text evidence="1">The sequence shown here is derived from an EMBL/GenBank/DDBJ whole genome shotgun (WGS) entry which is preliminary data.</text>
</comment>
<dbReference type="EMBL" id="MU266385">
    <property type="protein sequence ID" value="KAH7926328.1"/>
    <property type="molecule type" value="Genomic_DNA"/>
</dbReference>
<keyword evidence="2" id="KW-1185">Reference proteome</keyword>
<evidence type="ECO:0000313" key="2">
    <source>
        <dbReference type="Proteomes" id="UP000790709"/>
    </source>
</evidence>